<protein>
    <recommendedName>
        <fullName evidence="4">Outer membrane protein beta-barrel domain-containing protein</fullName>
    </recommendedName>
</protein>
<comment type="caution">
    <text evidence="2">The sequence shown here is derived from an EMBL/GenBank/DDBJ whole genome shotgun (WGS) entry which is preliminary data.</text>
</comment>
<reference evidence="3" key="1">
    <citation type="journal article" date="2019" name="Int. J. Syst. Evol. Microbiol.">
        <title>The Global Catalogue of Microorganisms (GCM) 10K type strain sequencing project: providing services to taxonomists for standard genome sequencing and annotation.</title>
        <authorList>
            <consortium name="The Broad Institute Genomics Platform"/>
            <consortium name="The Broad Institute Genome Sequencing Center for Infectious Disease"/>
            <person name="Wu L."/>
            <person name="Ma J."/>
        </authorList>
    </citation>
    <scope>NUCLEOTIDE SEQUENCE [LARGE SCALE GENOMIC DNA]</scope>
    <source>
        <strain evidence="3">CGMCC 4.1782</strain>
    </source>
</reference>
<feature type="chain" id="PRO_5045536986" description="Outer membrane protein beta-barrel domain-containing protein" evidence="1">
    <location>
        <begin position="23"/>
        <end position="203"/>
    </location>
</feature>
<organism evidence="2 3">
    <name type="scientific">Pontibacter ruber</name>
    <dbReference type="NCBI Taxonomy" id="1343895"/>
    <lineage>
        <taxon>Bacteria</taxon>
        <taxon>Pseudomonadati</taxon>
        <taxon>Bacteroidota</taxon>
        <taxon>Cytophagia</taxon>
        <taxon>Cytophagales</taxon>
        <taxon>Hymenobacteraceae</taxon>
        <taxon>Pontibacter</taxon>
    </lineage>
</organism>
<name>A0ABW5CT19_9BACT</name>
<keyword evidence="1" id="KW-0732">Signal</keyword>
<evidence type="ECO:0000313" key="2">
    <source>
        <dbReference type="EMBL" id="MFD2245536.1"/>
    </source>
</evidence>
<proteinExistence type="predicted"/>
<dbReference type="EMBL" id="JBHUIM010000001">
    <property type="protein sequence ID" value="MFD2245536.1"/>
    <property type="molecule type" value="Genomic_DNA"/>
</dbReference>
<evidence type="ECO:0000313" key="3">
    <source>
        <dbReference type="Proteomes" id="UP001597374"/>
    </source>
</evidence>
<evidence type="ECO:0000256" key="1">
    <source>
        <dbReference type="SAM" id="SignalP"/>
    </source>
</evidence>
<dbReference type="Proteomes" id="UP001597374">
    <property type="component" value="Unassembled WGS sequence"/>
</dbReference>
<feature type="signal peptide" evidence="1">
    <location>
        <begin position="1"/>
        <end position="22"/>
    </location>
</feature>
<gene>
    <name evidence="2" type="ORF">ACFSKP_04665</name>
</gene>
<accession>A0ABW5CT19</accession>
<sequence>MKTIRLLLTLLCLAGFAGGTHAQAPTDTTAGNPRKWYAPDGLVLQFAGNIGMFSGGASYSFAKDKINTDLVYGAVPKLDAQEMLHILTLRGIYKPFKKIPLDDKYSLTPLRFGLGVSYYFRDQVSTKWSKDYPDAYYWWVSSLRMTGSLGLGINRSIRNSKIKEVSLYTEAGTYDLIVTSAVKDKTLGPWDIINFSVGTRVAF</sequence>
<evidence type="ECO:0008006" key="4">
    <source>
        <dbReference type="Google" id="ProtNLM"/>
    </source>
</evidence>
<keyword evidence="3" id="KW-1185">Reference proteome</keyword>
<dbReference type="RefSeq" id="WP_250428978.1">
    <property type="nucleotide sequence ID" value="NZ_JALPRR010000002.1"/>
</dbReference>